<organism evidence="2 3">
    <name type="scientific">Pestalotiopsis fici (strain W106-1 / CGMCC3.15140)</name>
    <dbReference type="NCBI Taxonomy" id="1229662"/>
    <lineage>
        <taxon>Eukaryota</taxon>
        <taxon>Fungi</taxon>
        <taxon>Dikarya</taxon>
        <taxon>Ascomycota</taxon>
        <taxon>Pezizomycotina</taxon>
        <taxon>Sordariomycetes</taxon>
        <taxon>Xylariomycetidae</taxon>
        <taxon>Amphisphaeriales</taxon>
        <taxon>Sporocadaceae</taxon>
        <taxon>Pestalotiopsis</taxon>
    </lineage>
</organism>
<evidence type="ECO:0000313" key="3">
    <source>
        <dbReference type="Proteomes" id="UP000030651"/>
    </source>
</evidence>
<name>W3XKN8_PESFW</name>
<keyword evidence="1" id="KW-0812">Transmembrane</keyword>
<proteinExistence type="predicted"/>
<keyword evidence="3" id="KW-1185">Reference proteome</keyword>
<dbReference type="STRING" id="1229662.W3XKN8"/>
<evidence type="ECO:0000256" key="1">
    <source>
        <dbReference type="SAM" id="Phobius"/>
    </source>
</evidence>
<feature type="transmembrane region" description="Helical" evidence="1">
    <location>
        <begin position="107"/>
        <end position="129"/>
    </location>
</feature>
<dbReference type="EMBL" id="KI912110">
    <property type="protein sequence ID" value="ETS85786.1"/>
    <property type="molecule type" value="Genomic_DNA"/>
</dbReference>
<dbReference type="HOGENOM" id="CLU_052402_2_0_1"/>
<dbReference type="OrthoDB" id="4140442at2759"/>
<dbReference type="InParanoid" id="W3XKN8"/>
<dbReference type="RefSeq" id="XP_007830583.1">
    <property type="nucleotide sequence ID" value="XM_007832392.1"/>
</dbReference>
<dbReference type="Proteomes" id="UP000030651">
    <property type="component" value="Unassembled WGS sequence"/>
</dbReference>
<keyword evidence="1" id="KW-1133">Transmembrane helix</keyword>
<keyword evidence="1" id="KW-0472">Membrane</keyword>
<sequence length="333" mass="35797">MATASTSCRGFTHPVLLLIRSSLSPAARHGTAASQSPCLLRLSAASRRSSRLFTTSARRQQKPTTAGVAKTKVESLTRTPVASTSYAQALAQRPGGAILYEGAGQKIFIVSSYMAGLACLGGATFNIIFNVYNAPPGVPAWTGYAFGSVGLMLAILGMNFILKPSNIVRRIRVLPTPEKTAAAPKAGGYSAPAKIQIEVLSRKLSPIPGMPLKRTVVNPQDIVLKAKMYNPKPFGAPADSVMAREWAERTMARADYDKQHPATAGFRSVGWAFAGFFHSIRRGLTGEGFAPIEVNGQRLRLDISEGFVLDDGKAMDRILTVKEEERPGMLFRS</sequence>
<dbReference type="GeneID" id="19268824"/>
<dbReference type="OMA" id="FYFGCWS"/>
<reference evidence="3" key="1">
    <citation type="journal article" date="2015" name="BMC Genomics">
        <title>Genomic and transcriptomic analysis of the endophytic fungus Pestalotiopsis fici reveals its lifestyle and high potential for synthesis of natural products.</title>
        <authorList>
            <person name="Wang X."/>
            <person name="Zhang X."/>
            <person name="Liu L."/>
            <person name="Xiang M."/>
            <person name="Wang W."/>
            <person name="Sun X."/>
            <person name="Che Y."/>
            <person name="Guo L."/>
            <person name="Liu G."/>
            <person name="Guo L."/>
            <person name="Wang C."/>
            <person name="Yin W.B."/>
            <person name="Stadler M."/>
            <person name="Zhang X."/>
            <person name="Liu X."/>
        </authorList>
    </citation>
    <scope>NUCLEOTIDE SEQUENCE [LARGE SCALE GENOMIC DNA]</scope>
    <source>
        <strain evidence="3">W106-1 / CGMCC3.15140</strain>
    </source>
</reference>
<evidence type="ECO:0000313" key="2">
    <source>
        <dbReference type="EMBL" id="ETS85786.1"/>
    </source>
</evidence>
<dbReference type="AlphaFoldDB" id="W3XKN8"/>
<dbReference type="eggNOG" id="ENOG502SX2A">
    <property type="taxonomic scope" value="Eukaryota"/>
</dbReference>
<gene>
    <name evidence="2" type="ORF">PFICI_03811</name>
</gene>
<feature type="transmembrane region" description="Helical" evidence="1">
    <location>
        <begin position="141"/>
        <end position="162"/>
    </location>
</feature>
<accession>W3XKN8</accession>
<dbReference type="KEGG" id="pfy:PFICI_03811"/>
<protein>
    <submittedName>
        <fullName evidence="2">Uncharacterized protein</fullName>
    </submittedName>
</protein>